<dbReference type="RefSeq" id="WP_121433815.1">
    <property type="nucleotide sequence ID" value="NZ_RBWU01000002.1"/>
</dbReference>
<feature type="region of interest" description="Disordered" evidence="1">
    <location>
        <begin position="1"/>
        <end position="27"/>
    </location>
</feature>
<evidence type="ECO:0000313" key="2">
    <source>
        <dbReference type="EMBL" id="RKS76479.1"/>
    </source>
</evidence>
<evidence type="ECO:0000256" key="1">
    <source>
        <dbReference type="SAM" id="MobiDB-lite"/>
    </source>
</evidence>
<accession>A0A495QSJ4</accession>
<comment type="caution">
    <text evidence="2">The sequence shown here is derived from an EMBL/GenBank/DDBJ whole genome shotgun (WGS) entry which is preliminary data.</text>
</comment>
<dbReference type="Proteomes" id="UP000274601">
    <property type="component" value="Unassembled WGS sequence"/>
</dbReference>
<reference evidence="2 3" key="1">
    <citation type="submission" date="2018-10" db="EMBL/GenBank/DDBJ databases">
        <title>Genomic Encyclopedia of Archaeal and Bacterial Type Strains, Phase II (KMG-II): from individual species to whole genera.</title>
        <authorList>
            <person name="Goeker M."/>
        </authorList>
    </citation>
    <scope>NUCLEOTIDE SEQUENCE [LARGE SCALE GENOMIC DNA]</scope>
    <source>
        <strain evidence="2 3">DSM 43383</strain>
    </source>
</reference>
<keyword evidence="3" id="KW-1185">Reference proteome</keyword>
<dbReference type="EMBL" id="RBWU01000002">
    <property type="protein sequence ID" value="RKS76479.1"/>
    <property type="molecule type" value="Genomic_DNA"/>
</dbReference>
<sequence length="229" mass="24763">MARANTADPVGQAREALDKAQQARDQAAAKMDEFKTRILDGSGGVSARDYGDAAHELERAELVVEAAARALHDAERARRRAELARWRDEEFLAAAGTARAAEVAGLVEQVRRSAAALLEACAPRSREAMIKHCRYLVGQGIQDGDPTSDDNAGLSWRRKEWGGERFMVSVDGREYQAIAPGELLAAALNLACDDSGTAPRLLEPAVHVLRDGHVRRVVADPAAWLAANF</sequence>
<gene>
    <name evidence="2" type="ORF">BZB76_1835</name>
</gene>
<evidence type="ECO:0000313" key="3">
    <source>
        <dbReference type="Proteomes" id="UP000274601"/>
    </source>
</evidence>
<organism evidence="2 3">
    <name type="scientific">Actinomadura pelletieri DSM 43383</name>
    <dbReference type="NCBI Taxonomy" id="1120940"/>
    <lineage>
        <taxon>Bacteria</taxon>
        <taxon>Bacillati</taxon>
        <taxon>Actinomycetota</taxon>
        <taxon>Actinomycetes</taxon>
        <taxon>Streptosporangiales</taxon>
        <taxon>Thermomonosporaceae</taxon>
        <taxon>Actinomadura</taxon>
    </lineage>
</organism>
<dbReference type="AlphaFoldDB" id="A0A495QSJ4"/>
<name>A0A495QSJ4_9ACTN</name>
<protein>
    <submittedName>
        <fullName evidence="2">Uncharacterized protein</fullName>
    </submittedName>
</protein>
<proteinExistence type="predicted"/>